<keyword evidence="3" id="KW-0472">Membrane</keyword>
<evidence type="ECO:0000256" key="1">
    <source>
        <dbReference type="ARBA" id="ARBA00023319"/>
    </source>
</evidence>
<evidence type="ECO:0000313" key="6">
    <source>
        <dbReference type="Proteomes" id="UP000007754"/>
    </source>
</evidence>
<dbReference type="Pfam" id="PF07654">
    <property type="entry name" value="C1-set"/>
    <property type="match status" value="3"/>
</dbReference>
<dbReference type="GeneTree" id="ENSGT00940000161491"/>
<dbReference type="Proteomes" id="UP000007754">
    <property type="component" value="Unplaced"/>
</dbReference>
<dbReference type="Gene3D" id="2.60.40.10">
    <property type="entry name" value="Immunoglobulins"/>
    <property type="match status" value="4"/>
</dbReference>
<name>A0A674HDE7_TAEGU</name>
<dbReference type="PROSITE" id="PS50835">
    <property type="entry name" value="IG_LIKE"/>
    <property type="match status" value="4"/>
</dbReference>
<dbReference type="InterPro" id="IPR003006">
    <property type="entry name" value="Ig/MHC_CS"/>
</dbReference>
<feature type="domain" description="Ig-like" evidence="4">
    <location>
        <begin position="744"/>
        <end position="840"/>
    </location>
</feature>
<feature type="region of interest" description="Disordered" evidence="2">
    <location>
        <begin position="613"/>
        <end position="648"/>
    </location>
</feature>
<feature type="transmembrane region" description="Helical" evidence="3">
    <location>
        <begin position="264"/>
        <end position="283"/>
    </location>
</feature>
<dbReference type="SUPFAM" id="SSF48726">
    <property type="entry name" value="Immunoglobulin"/>
    <property type="match status" value="4"/>
</dbReference>
<dbReference type="AlphaFoldDB" id="A0A674HDE7"/>
<dbReference type="PROSITE" id="PS00290">
    <property type="entry name" value="IG_MHC"/>
    <property type="match status" value="2"/>
</dbReference>
<dbReference type="InterPro" id="IPR003597">
    <property type="entry name" value="Ig_C1-set"/>
</dbReference>
<dbReference type="InParanoid" id="A0A674HDE7"/>
<dbReference type="Ensembl" id="ENSTGUT00000040517.1">
    <property type="protein sequence ID" value="ENSTGUP00000032599.1"/>
    <property type="gene ID" value="ENSTGUG00000021783.1"/>
</dbReference>
<organism evidence="5 6">
    <name type="scientific">Taeniopygia guttata</name>
    <name type="common">Zebra finch</name>
    <name type="synonym">Poephila guttata</name>
    <dbReference type="NCBI Taxonomy" id="59729"/>
    <lineage>
        <taxon>Eukaryota</taxon>
        <taxon>Metazoa</taxon>
        <taxon>Chordata</taxon>
        <taxon>Craniata</taxon>
        <taxon>Vertebrata</taxon>
        <taxon>Euteleostomi</taxon>
        <taxon>Archelosauria</taxon>
        <taxon>Archosauria</taxon>
        <taxon>Dinosauria</taxon>
        <taxon>Saurischia</taxon>
        <taxon>Theropoda</taxon>
        <taxon>Coelurosauria</taxon>
        <taxon>Aves</taxon>
        <taxon>Neognathae</taxon>
        <taxon>Neoaves</taxon>
        <taxon>Telluraves</taxon>
        <taxon>Australaves</taxon>
        <taxon>Passeriformes</taxon>
        <taxon>Passeroidea</taxon>
        <taxon>Estrildidae</taxon>
        <taxon>Estrildinae</taxon>
        <taxon>Taeniopygia</taxon>
    </lineage>
</organism>
<accession>A0A674HDE7</accession>
<keyword evidence="1" id="KW-0393">Immunoglobulin domain</keyword>
<feature type="domain" description="Ig-like" evidence="4">
    <location>
        <begin position="633"/>
        <end position="732"/>
    </location>
</feature>
<keyword evidence="6" id="KW-1185">Reference proteome</keyword>
<sequence>FSPYSPIFPHFSPFSPISPHFFLISPPNPTEFSPFFSFSPKYIHFSPFSPISPKSHLISPHPFSQKSPFFPISPPKSQFFSPRFFPISPHFFPHFPIFSPIFPCIFPPFSRVFFPFFSQFSLFLLLHFPVFPHFPSFFSPFSLIFPHFPAFFPHFPVFFFPISPRFFLNFPGFFPRGFFPFSRLFSPIFPYIFLHFPVFLPPRFFSHFLVFFPHFPVFFSIFSLFSQIFPNFSHFPAFFPSIFPVFISHVFSHFPGFFSPHFPQFPIFPPHFLAFFLHFLAVFPSNFPDFFFLFFFSISLRFFPPFPRVFFPAFFPHFPFFPPHLPRFSSIFPHFPSFPPHFPSFSPHFPVFFLYFRTFFSQIFPNFPPFFPFSRISPHFPGFFPPIFPPFSRVFFFFFSPRFFPTFSRFFFPIFRCVFPIFSRFFPSIFPRFFPDFSPNFSIFFPHFPHFPSFSPIFPHFPPFPPFSRHFPISPPFPPFSRHFPLFPPFPVFSRDFARALARPRPPWVAIDAWGSGTVVTVSRAVARAPDLFPLSPCGADSARFSVGCVAVGFFPAPLELSWSDVGNRSVAGAAFPAVPRSGTFLRASRLGMEPEEGKSRQPFRCWARHGRGGRSVEVSNPGPGASGPAPPPELSLRPPSREDFQGPYRNSTLLCQIRGRRRGLGAAPIRWYRNGAPVSDGVTAEPPAAESSGGVFVAGSRVVVTEAEWESGVVFTCRAGDEMRNTSKAMECGCDQSLSAGDIRVETVPPQFADIFRDRSARLTCRVTNVPAAADGLEVTWLKEDGEVLATKTSSPAPQPDGLLAAEGVAEVGAELWESGQTFTCRVAHPELLFPKEVTMRKTLVPSPSPPSIHLLPPPPEQLRDRTWATLTCLVRDFNPPEILLQWLHDGRPLPPGHALTWRPRPEPGPAPRGHAPAYLSVSTLTVPARDWESGGVFTCLVGHERLPLRLAQKSLDKAAALVAGAALEEDEELQNLWATASTFIVLFILSLFYSATVTLIKVK</sequence>
<feature type="transmembrane region" description="Helical" evidence="3">
    <location>
        <begin position="290"/>
        <end position="315"/>
    </location>
</feature>
<dbReference type="InterPro" id="IPR036179">
    <property type="entry name" value="Ig-like_dom_sf"/>
</dbReference>
<proteinExistence type="predicted"/>
<dbReference type="InterPro" id="IPR013783">
    <property type="entry name" value="Ig-like_fold"/>
</dbReference>
<reference evidence="5" key="1">
    <citation type="submission" date="2025-08" db="UniProtKB">
        <authorList>
            <consortium name="Ensembl"/>
        </authorList>
    </citation>
    <scope>IDENTIFICATION</scope>
</reference>
<feature type="transmembrane region" description="Helical" evidence="3">
    <location>
        <begin position="180"/>
        <end position="198"/>
    </location>
</feature>
<feature type="transmembrane region" description="Helical" evidence="3">
    <location>
        <begin position="204"/>
        <end position="225"/>
    </location>
</feature>
<protein>
    <recommendedName>
        <fullName evidence="4">Ig-like domain-containing protein</fullName>
    </recommendedName>
</protein>
<evidence type="ECO:0000259" key="4">
    <source>
        <dbReference type="PROSITE" id="PS50835"/>
    </source>
</evidence>
<dbReference type="FunFam" id="2.60.40.10:FF:000463">
    <property type="entry name" value="Immunoglobulin heavy constant gamma 1"/>
    <property type="match status" value="1"/>
</dbReference>
<dbReference type="PANTHER" id="PTHR23411">
    <property type="entry name" value="TAPASIN"/>
    <property type="match status" value="1"/>
</dbReference>
<dbReference type="CDD" id="cd05768">
    <property type="entry name" value="IgC1_CH3_IgAGD_CH4_IgAEM"/>
    <property type="match status" value="1"/>
</dbReference>
<feature type="transmembrane region" description="Helical" evidence="3">
    <location>
        <begin position="151"/>
        <end position="168"/>
    </location>
</feature>
<dbReference type="InterPro" id="IPR007110">
    <property type="entry name" value="Ig-like_dom"/>
</dbReference>
<feature type="domain" description="Ig-like" evidence="4">
    <location>
        <begin position="852"/>
        <end position="958"/>
    </location>
</feature>
<keyword evidence="3" id="KW-1133">Transmembrane helix</keyword>
<dbReference type="SMART" id="SM00407">
    <property type="entry name" value="IGc1"/>
    <property type="match status" value="4"/>
</dbReference>
<feature type="transmembrane region" description="Helical" evidence="3">
    <location>
        <begin position="978"/>
        <end position="1002"/>
    </location>
</feature>
<feature type="domain" description="Ig-like" evidence="4">
    <location>
        <begin position="530"/>
        <end position="620"/>
    </location>
</feature>
<dbReference type="InterPro" id="IPR050380">
    <property type="entry name" value="Immune_Resp_Modulators"/>
</dbReference>
<evidence type="ECO:0000313" key="5">
    <source>
        <dbReference type="Ensembl" id="ENSTGUP00000032599.1"/>
    </source>
</evidence>
<evidence type="ECO:0000256" key="3">
    <source>
        <dbReference type="SAM" id="Phobius"/>
    </source>
</evidence>
<reference evidence="5" key="2">
    <citation type="submission" date="2025-09" db="UniProtKB">
        <authorList>
            <consortium name="Ensembl"/>
        </authorList>
    </citation>
    <scope>IDENTIFICATION</scope>
</reference>
<evidence type="ECO:0000256" key="2">
    <source>
        <dbReference type="SAM" id="MobiDB-lite"/>
    </source>
</evidence>
<keyword evidence="3" id="KW-0812">Transmembrane</keyword>
<feature type="transmembrane region" description="Helical" evidence="3">
    <location>
        <begin position="112"/>
        <end position="131"/>
    </location>
</feature>